<feature type="coiled-coil region" evidence="1">
    <location>
        <begin position="4"/>
        <end position="31"/>
    </location>
</feature>
<comment type="caution">
    <text evidence="2">The sequence shown here is derived from an EMBL/GenBank/DDBJ whole genome shotgun (WGS) entry which is preliminary data.</text>
</comment>
<evidence type="ECO:0000256" key="1">
    <source>
        <dbReference type="SAM" id="Coils"/>
    </source>
</evidence>
<name>A0A7V2AU93_UNCEI</name>
<dbReference type="InterPro" id="IPR004401">
    <property type="entry name" value="YbaB/EbfC"/>
</dbReference>
<dbReference type="EMBL" id="DSEC01000194">
    <property type="protein sequence ID" value="HER43356.1"/>
    <property type="molecule type" value="Genomic_DNA"/>
</dbReference>
<keyword evidence="1" id="KW-0175">Coiled coil</keyword>
<dbReference type="InterPro" id="IPR036894">
    <property type="entry name" value="YbaB-like_sf"/>
</dbReference>
<dbReference type="Pfam" id="PF02575">
    <property type="entry name" value="YbaB_DNA_bd"/>
    <property type="match status" value="1"/>
</dbReference>
<gene>
    <name evidence="2" type="ORF">ENO08_02715</name>
</gene>
<sequence length="50" mass="5360">MKDLGKLLKQAQQVQAKMAEMQAALGEKRIEASSGGGMVTVVMNGRQEIV</sequence>
<dbReference type="Gene3D" id="3.30.1310.10">
    <property type="entry name" value="Nucleoid-associated protein YbaB-like domain"/>
    <property type="match status" value="1"/>
</dbReference>
<evidence type="ECO:0000313" key="2">
    <source>
        <dbReference type="EMBL" id="HER43356.1"/>
    </source>
</evidence>
<feature type="non-terminal residue" evidence="2">
    <location>
        <position position="50"/>
    </location>
</feature>
<protein>
    <submittedName>
        <fullName evidence="2">YbaB/EbfC family nucleoid-associated protein</fullName>
    </submittedName>
</protein>
<dbReference type="SUPFAM" id="SSF82607">
    <property type="entry name" value="YbaB-like"/>
    <property type="match status" value="1"/>
</dbReference>
<reference evidence="2" key="1">
    <citation type="journal article" date="2020" name="mSystems">
        <title>Genome- and Community-Level Interaction Insights into Carbon Utilization and Element Cycling Functions of Hydrothermarchaeota in Hydrothermal Sediment.</title>
        <authorList>
            <person name="Zhou Z."/>
            <person name="Liu Y."/>
            <person name="Xu W."/>
            <person name="Pan J."/>
            <person name="Luo Z.H."/>
            <person name="Li M."/>
        </authorList>
    </citation>
    <scope>NUCLEOTIDE SEQUENCE [LARGE SCALE GENOMIC DNA]</scope>
    <source>
        <strain evidence="2">SpSt-1233</strain>
    </source>
</reference>
<organism evidence="2">
    <name type="scientific">Eiseniibacteriota bacterium</name>
    <dbReference type="NCBI Taxonomy" id="2212470"/>
    <lineage>
        <taxon>Bacteria</taxon>
        <taxon>Candidatus Eiseniibacteriota</taxon>
    </lineage>
</organism>
<dbReference type="Proteomes" id="UP000886069">
    <property type="component" value="Unassembled WGS sequence"/>
</dbReference>
<dbReference type="AlphaFoldDB" id="A0A7V2AU93"/>
<proteinExistence type="predicted"/>
<accession>A0A7V2AU93</accession>
<dbReference type="GO" id="GO:0003677">
    <property type="term" value="F:DNA binding"/>
    <property type="evidence" value="ECO:0007669"/>
    <property type="project" value="InterPro"/>
</dbReference>